<dbReference type="Gene3D" id="3.30.2350.10">
    <property type="entry name" value="Pseudouridine synthase"/>
    <property type="match status" value="1"/>
</dbReference>
<dbReference type="InterPro" id="IPR020103">
    <property type="entry name" value="PsdUridine_synth_cat_dom_sf"/>
</dbReference>
<accession>A0ABV2CR97</accession>
<comment type="similarity">
    <text evidence="2 5">Belongs to the pseudouridine synthase TruB family. Type 1 subfamily.</text>
</comment>
<dbReference type="CDD" id="cd21152">
    <property type="entry name" value="PUA_TruB_bacterial"/>
    <property type="match status" value="1"/>
</dbReference>
<dbReference type="InterPro" id="IPR015947">
    <property type="entry name" value="PUA-like_sf"/>
</dbReference>
<evidence type="ECO:0000256" key="2">
    <source>
        <dbReference type="ARBA" id="ARBA00005642"/>
    </source>
</evidence>
<evidence type="ECO:0000256" key="3">
    <source>
        <dbReference type="ARBA" id="ARBA00022694"/>
    </source>
</evidence>
<dbReference type="EMBL" id="JBEWLZ010000004">
    <property type="protein sequence ID" value="MET1489992.1"/>
    <property type="molecule type" value="Genomic_DNA"/>
</dbReference>
<feature type="domain" description="Pseudouridine synthase II N-terminal" evidence="6">
    <location>
        <begin position="35"/>
        <end position="182"/>
    </location>
</feature>
<feature type="active site" description="Nucleophile" evidence="5">
    <location>
        <position position="50"/>
    </location>
</feature>
<dbReference type="InterPro" id="IPR015240">
    <property type="entry name" value="tRNA_sdUridine_synth_fam1_C"/>
</dbReference>
<dbReference type="Pfam" id="PF01509">
    <property type="entry name" value="TruB_N"/>
    <property type="match status" value="1"/>
</dbReference>
<feature type="domain" description="tRNA pseudouridine synthase II TruB subfamily 1 C-terminal" evidence="7">
    <location>
        <begin position="244"/>
        <end position="296"/>
    </location>
</feature>
<evidence type="ECO:0000259" key="6">
    <source>
        <dbReference type="Pfam" id="PF01509"/>
    </source>
</evidence>
<evidence type="ECO:0000256" key="1">
    <source>
        <dbReference type="ARBA" id="ARBA00000385"/>
    </source>
</evidence>
<dbReference type="GO" id="GO:0160148">
    <property type="term" value="F:tRNA pseudouridine(55) synthase activity"/>
    <property type="evidence" value="ECO:0007669"/>
    <property type="project" value="UniProtKB-EC"/>
</dbReference>
<organism evidence="9 10">
    <name type="scientific">Uliginosibacterium paludis</name>
    <dbReference type="NCBI Taxonomy" id="1615952"/>
    <lineage>
        <taxon>Bacteria</taxon>
        <taxon>Pseudomonadati</taxon>
        <taxon>Pseudomonadota</taxon>
        <taxon>Betaproteobacteria</taxon>
        <taxon>Rhodocyclales</taxon>
        <taxon>Zoogloeaceae</taxon>
        <taxon>Uliginosibacterium</taxon>
    </lineage>
</organism>
<dbReference type="SUPFAM" id="SSF55120">
    <property type="entry name" value="Pseudouridine synthase"/>
    <property type="match status" value="1"/>
</dbReference>
<sequence>MTQAPQRKRWQIVDGVLLLDKPGGMSSNDALQKARRLFSAAKAGHTGTLDPMATGLLPLCFGEATKFSNRLLDADKTYVATLRLGVRTTTGDAEGEPLETREVLCDEGAVRQACLRFLGEIEQVPPMYSALKHQGKALYEYARQGVEIERASRKVTIYALEVRRIALPEVEFLVRCSKGTYVRTLAEDIGEILGCGAHLTALRRTSIGSLDVASALTLEGIAGHEEAGRHALLASPDTLLAHLPAVTLAENEASRFLHGQTVRNPGEVSEVRVYGPDFIGLGERNLAGELRPVRLVVFNAPARTCQ</sequence>
<keyword evidence="10" id="KW-1185">Reference proteome</keyword>
<dbReference type="HAMAP" id="MF_01080">
    <property type="entry name" value="TruB_bact"/>
    <property type="match status" value="1"/>
</dbReference>
<evidence type="ECO:0000256" key="4">
    <source>
        <dbReference type="ARBA" id="ARBA00023235"/>
    </source>
</evidence>
<dbReference type="InterPro" id="IPR014780">
    <property type="entry name" value="tRNA_psdUridine_synth_TruB"/>
</dbReference>
<dbReference type="EC" id="5.4.99.25" evidence="5"/>
<evidence type="ECO:0000259" key="8">
    <source>
        <dbReference type="Pfam" id="PF16198"/>
    </source>
</evidence>
<dbReference type="InterPro" id="IPR036974">
    <property type="entry name" value="PUA_sf"/>
</dbReference>
<proteinExistence type="inferred from homology"/>
<dbReference type="Pfam" id="PF09157">
    <property type="entry name" value="TruB-C_2"/>
    <property type="match status" value="1"/>
</dbReference>
<dbReference type="PANTHER" id="PTHR13767">
    <property type="entry name" value="TRNA-PSEUDOURIDINE SYNTHASE"/>
    <property type="match status" value="1"/>
</dbReference>
<dbReference type="RefSeq" id="WP_345923385.1">
    <property type="nucleotide sequence ID" value="NZ_JBDIVF010000001.1"/>
</dbReference>
<name>A0ABV2CR97_9RHOO</name>
<reference evidence="9 10" key="1">
    <citation type="submission" date="2024-07" db="EMBL/GenBank/DDBJ databases">
        <title>Uliginosibacterium paludis KCTC:42655.</title>
        <authorList>
            <person name="Kim M.K."/>
        </authorList>
    </citation>
    <scope>NUCLEOTIDE SEQUENCE [LARGE SCALE GENOMIC DNA]</scope>
    <source>
        <strain evidence="9 10">KCTC 42655</strain>
    </source>
</reference>
<comment type="catalytic activity">
    <reaction evidence="1 5">
        <text>uridine(55) in tRNA = pseudouridine(55) in tRNA</text>
        <dbReference type="Rhea" id="RHEA:42532"/>
        <dbReference type="Rhea" id="RHEA-COMP:10101"/>
        <dbReference type="Rhea" id="RHEA-COMP:10102"/>
        <dbReference type="ChEBI" id="CHEBI:65314"/>
        <dbReference type="ChEBI" id="CHEBI:65315"/>
        <dbReference type="EC" id="5.4.99.25"/>
    </reaction>
</comment>
<dbReference type="Proteomes" id="UP001548590">
    <property type="component" value="Unassembled WGS sequence"/>
</dbReference>
<gene>
    <name evidence="5 9" type="primary">truB</name>
    <name evidence="9" type="ORF">ABVT11_09150</name>
</gene>
<evidence type="ECO:0000313" key="9">
    <source>
        <dbReference type="EMBL" id="MET1489992.1"/>
    </source>
</evidence>
<keyword evidence="3 5" id="KW-0819">tRNA processing</keyword>
<evidence type="ECO:0000313" key="10">
    <source>
        <dbReference type="Proteomes" id="UP001548590"/>
    </source>
</evidence>
<dbReference type="CDD" id="cd02573">
    <property type="entry name" value="PseudoU_synth_EcTruB"/>
    <property type="match status" value="1"/>
</dbReference>
<dbReference type="Pfam" id="PF16198">
    <property type="entry name" value="TruB_C_2"/>
    <property type="match status" value="1"/>
</dbReference>
<dbReference type="PANTHER" id="PTHR13767:SF2">
    <property type="entry name" value="PSEUDOURIDYLATE SYNTHASE TRUB1"/>
    <property type="match status" value="1"/>
</dbReference>
<comment type="caution">
    <text evidence="9">The sequence shown here is derived from an EMBL/GenBank/DDBJ whole genome shotgun (WGS) entry which is preliminary data.</text>
</comment>
<protein>
    <recommendedName>
        <fullName evidence="5">tRNA pseudouridine synthase B</fullName>
        <ecNumber evidence="5">5.4.99.25</ecNumber>
    </recommendedName>
    <alternativeName>
        <fullName evidence="5">tRNA pseudouridine(55) synthase</fullName>
        <shortName evidence="5">Psi55 synthase</shortName>
    </alternativeName>
    <alternativeName>
        <fullName evidence="5">tRNA pseudouridylate synthase</fullName>
    </alternativeName>
    <alternativeName>
        <fullName evidence="5">tRNA-uridine isomerase</fullName>
    </alternativeName>
</protein>
<evidence type="ECO:0000256" key="5">
    <source>
        <dbReference type="HAMAP-Rule" id="MF_01080"/>
    </source>
</evidence>
<comment type="function">
    <text evidence="5">Responsible for synthesis of pseudouridine from uracil-55 in the psi GC loop of transfer RNAs.</text>
</comment>
<dbReference type="Gene3D" id="2.30.130.10">
    <property type="entry name" value="PUA domain"/>
    <property type="match status" value="1"/>
</dbReference>
<dbReference type="SUPFAM" id="SSF88697">
    <property type="entry name" value="PUA domain-like"/>
    <property type="match status" value="1"/>
</dbReference>
<dbReference type="InterPro" id="IPR002501">
    <property type="entry name" value="PsdUridine_synth_N"/>
</dbReference>
<dbReference type="NCBIfam" id="TIGR00431">
    <property type="entry name" value="TruB"/>
    <property type="match status" value="1"/>
</dbReference>
<dbReference type="InterPro" id="IPR032819">
    <property type="entry name" value="TruB_C"/>
</dbReference>
<evidence type="ECO:0000259" key="7">
    <source>
        <dbReference type="Pfam" id="PF09157"/>
    </source>
</evidence>
<keyword evidence="4 5" id="KW-0413">Isomerase</keyword>
<feature type="domain" description="tRNA pseudouridylate synthase B C-terminal" evidence="8">
    <location>
        <begin position="183"/>
        <end position="223"/>
    </location>
</feature>